<evidence type="ECO:0000256" key="2">
    <source>
        <dbReference type="ARBA" id="ARBA00009347"/>
    </source>
</evidence>
<dbReference type="FunFam" id="2.40.110.10:FF:000002">
    <property type="entry name" value="Acyl-CoA dehydrogenase fadE12"/>
    <property type="match status" value="1"/>
</dbReference>
<keyword evidence="5 9" id="KW-0560">Oxidoreductase</keyword>
<evidence type="ECO:0000313" key="9">
    <source>
        <dbReference type="EMBL" id="VAW32763.1"/>
    </source>
</evidence>
<evidence type="ECO:0000256" key="5">
    <source>
        <dbReference type="ARBA" id="ARBA00023002"/>
    </source>
</evidence>
<dbReference type="GO" id="GO:0050660">
    <property type="term" value="F:flavin adenine dinucleotide binding"/>
    <property type="evidence" value="ECO:0007669"/>
    <property type="project" value="InterPro"/>
</dbReference>
<dbReference type="PANTHER" id="PTHR43884">
    <property type="entry name" value="ACYL-COA DEHYDROGENASE"/>
    <property type="match status" value="1"/>
</dbReference>
<dbReference type="InterPro" id="IPR046373">
    <property type="entry name" value="Acyl-CoA_Oxase/DH_mid-dom_sf"/>
</dbReference>
<dbReference type="InterPro" id="IPR036250">
    <property type="entry name" value="AcylCo_DH-like_C"/>
</dbReference>
<dbReference type="SUPFAM" id="SSF47203">
    <property type="entry name" value="Acyl-CoA dehydrogenase C-terminal domain-like"/>
    <property type="match status" value="1"/>
</dbReference>
<evidence type="ECO:0000259" key="6">
    <source>
        <dbReference type="Pfam" id="PF00441"/>
    </source>
</evidence>
<comment type="cofactor">
    <cofactor evidence="1">
        <name>FAD</name>
        <dbReference type="ChEBI" id="CHEBI:57692"/>
    </cofactor>
</comment>
<protein>
    <submittedName>
        <fullName evidence="9">Glutaryl-CoA dehydrogenase</fullName>
        <ecNumber evidence="9">1.3.8.6</ecNumber>
    </submittedName>
</protein>
<evidence type="ECO:0000256" key="3">
    <source>
        <dbReference type="ARBA" id="ARBA00022630"/>
    </source>
</evidence>
<gene>
    <name evidence="9" type="ORF">MNBD_CHLOROFLEXI01-1188</name>
</gene>
<feature type="domain" description="Acyl-CoA oxidase/dehydrogenase middle" evidence="7">
    <location>
        <begin position="125"/>
        <end position="219"/>
    </location>
</feature>
<evidence type="ECO:0000256" key="1">
    <source>
        <dbReference type="ARBA" id="ARBA00001974"/>
    </source>
</evidence>
<dbReference type="Gene3D" id="2.40.110.10">
    <property type="entry name" value="Butyryl-CoA Dehydrogenase, subunit A, domain 2"/>
    <property type="match status" value="1"/>
</dbReference>
<dbReference type="PROSITE" id="PS00072">
    <property type="entry name" value="ACYL_COA_DH_1"/>
    <property type="match status" value="1"/>
</dbReference>
<evidence type="ECO:0000256" key="4">
    <source>
        <dbReference type="ARBA" id="ARBA00022827"/>
    </source>
</evidence>
<sequence length="381" mass="42574">MDFSWSDEQKEFKRSVSEFAQKELNKEMVERDKDGIFLRENWQKCADFGLLGLSVPEKYGGSDLDIMTTMYTMEGLGYGCRDNGLSFALNAQMWSVQHPILTVGTEEQRQKYLPRLISGEMIGAHGMTEPDSGSDAYSLRTRYEKVEGGYCLNGTKMFVTSAPICDIAVVFATKDPKLKMWGITAFIVEVGTPGFSLSRGIEKMGLRTSPTGELVLEDCFIPEENLLGSEGGGAKIFAHSMEWERSCILGSHLGAMEFQLEKCIQYARDRQQGGQPIGKYQSISNRIADMKVRLETARNLLYKVAWLKSQKKSATMEAAMAKLYVSESYVASSMDAIRILGGYGYMTEFEIERDLRDAMGGTIYSGTSDIQRNIISRLLGL</sequence>
<feature type="domain" description="Acyl-CoA dehydrogenase/oxidase N-terminal" evidence="8">
    <location>
        <begin position="6"/>
        <end position="120"/>
    </location>
</feature>
<dbReference type="SUPFAM" id="SSF56645">
    <property type="entry name" value="Acyl-CoA dehydrogenase NM domain-like"/>
    <property type="match status" value="1"/>
</dbReference>
<proteinExistence type="inferred from homology"/>
<dbReference type="EC" id="1.3.8.6" evidence="9"/>
<dbReference type="PIRSF" id="PIRSF016578">
    <property type="entry name" value="HsaA"/>
    <property type="match status" value="1"/>
</dbReference>
<keyword evidence="3" id="KW-0285">Flavoprotein</keyword>
<dbReference type="Pfam" id="PF02771">
    <property type="entry name" value="Acyl-CoA_dh_N"/>
    <property type="match status" value="1"/>
</dbReference>
<name>A0A3B0UXB9_9ZZZZ</name>
<dbReference type="Gene3D" id="1.20.140.10">
    <property type="entry name" value="Butyryl-CoA Dehydrogenase, subunit A, domain 3"/>
    <property type="match status" value="1"/>
</dbReference>
<feature type="domain" description="Acyl-CoA dehydrogenase/oxidase C-terminal" evidence="6">
    <location>
        <begin position="231"/>
        <end position="377"/>
    </location>
</feature>
<dbReference type="InterPro" id="IPR006089">
    <property type="entry name" value="Acyl-CoA_DH_CS"/>
</dbReference>
<evidence type="ECO:0000259" key="8">
    <source>
        <dbReference type="Pfam" id="PF02771"/>
    </source>
</evidence>
<dbReference type="InterPro" id="IPR037069">
    <property type="entry name" value="AcylCoA_DH/ox_N_sf"/>
</dbReference>
<dbReference type="InterPro" id="IPR009100">
    <property type="entry name" value="AcylCoA_DH/oxidase_NM_dom_sf"/>
</dbReference>
<dbReference type="FunFam" id="1.20.140.10:FF:000001">
    <property type="entry name" value="Acyl-CoA dehydrogenase"/>
    <property type="match status" value="1"/>
</dbReference>
<dbReference type="AlphaFoldDB" id="A0A3B0UXB9"/>
<reference evidence="9" key="1">
    <citation type="submission" date="2018-06" db="EMBL/GenBank/DDBJ databases">
        <authorList>
            <person name="Zhirakovskaya E."/>
        </authorList>
    </citation>
    <scope>NUCLEOTIDE SEQUENCE</scope>
</reference>
<dbReference type="InterPro" id="IPR009075">
    <property type="entry name" value="AcylCo_DH/oxidase_C"/>
</dbReference>
<accession>A0A3B0UXB9</accession>
<dbReference type="InterPro" id="IPR013786">
    <property type="entry name" value="AcylCoA_DH/ox_N"/>
</dbReference>
<dbReference type="Pfam" id="PF00441">
    <property type="entry name" value="Acyl-CoA_dh_1"/>
    <property type="match status" value="1"/>
</dbReference>
<dbReference type="GO" id="GO:0004361">
    <property type="term" value="F:glutaryl-CoA dehydrogenase activity"/>
    <property type="evidence" value="ECO:0007669"/>
    <property type="project" value="UniProtKB-EC"/>
</dbReference>
<dbReference type="InterPro" id="IPR006091">
    <property type="entry name" value="Acyl-CoA_Oxase/DH_mid-dom"/>
</dbReference>
<dbReference type="EMBL" id="UOEU01000387">
    <property type="protein sequence ID" value="VAW32763.1"/>
    <property type="molecule type" value="Genomic_DNA"/>
</dbReference>
<keyword evidence="4" id="KW-0274">FAD</keyword>
<dbReference type="Gene3D" id="1.10.540.10">
    <property type="entry name" value="Acyl-CoA dehydrogenase/oxidase, N-terminal domain"/>
    <property type="match status" value="1"/>
</dbReference>
<evidence type="ECO:0000259" key="7">
    <source>
        <dbReference type="Pfam" id="PF02770"/>
    </source>
</evidence>
<comment type="similarity">
    <text evidence="2">Belongs to the acyl-CoA dehydrogenase family.</text>
</comment>
<dbReference type="PANTHER" id="PTHR43884:SF12">
    <property type="entry name" value="ISOVALERYL-COA DEHYDROGENASE, MITOCHONDRIAL-RELATED"/>
    <property type="match status" value="1"/>
</dbReference>
<organism evidence="9">
    <name type="scientific">hydrothermal vent metagenome</name>
    <dbReference type="NCBI Taxonomy" id="652676"/>
    <lineage>
        <taxon>unclassified sequences</taxon>
        <taxon>metagenomes</taxon>
        <taxon>ecological metagenomes</taxon>
    </lineage>
</organism>
<dbReference type="Pfam" id="PF02770">
    <property type="entry name" value="Acyl-CoA_dh_M"/>
    <property type="match status" value="1"/>
</dbReference>